<dbReference type="EC" id="6.3.2.3" evidence="10"/>
<feature type="binding site" evidence="11">
    <location>
        <position position="450"/>
    </location>
    <ligand>
        <name>substrate</name>
    </ligand>
</feature>
<feature type="binding site" evidence="13">
    <location>
        <begin position="268"/>
        <end position="271"/>
    </location>
    <ligand>
        <name>substrate</name>
    </ligand>
</feature>
<dbReference type="SUPFAM" id="SSF56059">
    <property type="entry name" value="Glutathione synthetase ATP-binding domain-like"/>
    <property type="match status" value="1"/>
</dbReference>
<feature type="binding site" evidence="13">
    <location>
        <begin position="461"/>
        <end position="462"/>
    </location>
    <ligand>
        <name>substrate</name>
    </ligand>
</feature>
<dbReference type="GO" id="GO:0005829">
    <property type="term" value="C:cytosol"/>
    <property type="evidence" value="ECO:0007669"/>
    <property type="project" value="TreeGrafter"/>
</dbReference>
<evidence type="ECO:0000256" key="4">
    <source>
        <dbReference type="ARBA" id="ARBA00022598"/>
    </source>
</evidence>
<dbReference type="AlphaFoldDB" id="A0A0A8LBY1"/>
<dbReference type="FunFam" id="3.30.1490.50:FF:000002">
    <property type="entry name" value="Glutathione synthetase"/>
    <property type="match status" value="1"/>
</dbReference>
<gene>
    <name evidence="15" type="ORF">KLDO_g3907</name>
</gene>
<dbReference type="Gene3D" id="3.30.1490.50">
    <property type="match status" value="1"/>
</dbReference>
<evidence type="ECO:0000256" key="12">
    <source>
        <dbReference type="PIRSR" id="PIRSR001558-2"/>
    </source>
</evidence>
<evidence type="ECO:0000256" key="6">
    <source>
        <dbReference type="ARBA" id="ARBA00022723"/>
    </source>
</evidence>
<proteinExistence type="inferred from homology"/>
<dbReference type="SUPFAM" id="SSF52440">
    <property type="entry name" value="PreATP-grasp domain"/>
    <property type="match status" value="1"/>
</dbReference>
<evidence type="ECO:0000256" key="13">
    <source>
        <dbReference type="PIRSR" id="PIRSR001558-3"/>
    </source>
</evidence>
<accession>A0A0A8LBY1</accession>
<dbReference type="EMBL" id="CCBQ010000045">
    <property type="protein sequence ID" value="CDO95675.1"/>
    <property type="molecule type" value="Genomic_DNA"/>
</dbReference>
<feature type="domain" description="Glutathione synthase substrate-binding" evidence="14">
    <location>
        <begin position="202"/>
        <end position="304"/>
    </location>
</feature>
<dbReference type="InterPro" id="IPR014049">
    <property type="entry name" value="Glutathione_synthase_N_euk"/>
</dbReference>
<dbReference type="PANTHER" id="PTHR11130:SF0">
    <property type="entry name" value="GLUTATHIONE SYNTHETASE"/>
    <property type="match status" value="1"/>
</dbReference>
<dbReference type="GO" id="GO:0000287">
    <property type="term" value="F:magnesium ion binding"/>
    <property type="evidence" value="ECO:0007669"/>
    <property type="project" value="UniProtKB-UniRule"/>
</dbReference>
<evidence type="ECO:0000256" key="7">
    <source>
        <dbReference type="ARBA" id="ARBA00022741"/>
    </source>
</evidence>
<dbReference type="Pfam" id="PF03917">
    <property type="entry name" value="GSH_synth_ATP"/>
    <property type="match status" value="1"/>
</dbReference>
<dbReference type="PIRSF" id="PIRSF001558">
    <property type="entry name" value="GSHase"/>
    <property type="match status" value="1"/>
</dbReference>
<evidence type="ECO:0000313" key="16">
    <source>
        <dbReference type="Proteomes" id="UP000031516"/>
    </source>
</evidence>
<feature type="binding site" evidence="13">
    <location>
        <begin position="211"/>
        <end position="213"/>
    </location>
    <ligand>
        <name>substrate</name>
    </ligand>
</feature>
<dbReference type="Gene3D" id="3.30.470.20">
    <property type="entry name" value="ATP-grasp fold, B domain"/>
    <property type="match status" value="1"/>
</dbReference>
<evidence type="ECO:0000256" key="10">
    <source>
        <dbReference type="PIRNR" id="PIRNR001558"/>
    </source>
</evidence>
<dbReference type="InterPro" id="IPR016185">
    <property type="entry name" value="PreATP-grasp_dom_sf"/>
</dbReference>
<sequence length="474" mass="52842">MINTFRSKGPQKIFHWALSNGLAMYPTNFKPELATVAPITLFPTPLPETAFQDAIDVQTVYNALYANIAQNKNGWLAEETEKLASSDPDFTGRLWSLYKRAKQHGICQNLSLGVFRSDYLINADDNQIKQVEFNTVSVSFGGLSTKVGELHDYLNKSGSYTDNGDAFYDQDIPISQSAELLADGLAEAIGQYQSADTNKKPIVAFIVQNGERNVFDQSVLSINLLTKHNIKSVRLTIHEIHSATRLDSNNNRLFLKSSGQEIGLVYFRAGYSPSDFVSEQDWENRLTLEVSYAIKAPNLLTQLSGTKKIQQLLTNPTTLRKFLPNDDSLSLLVPTFVKIYPLDFSELGEVGRKLAFEEPENFVLKPQREGGGNNIYKKDIPGFLESIGQDEWNAYILMELINPKPTEENVVIKGQELFSVPISSELGIFGTVLFDEDKIYSNNQAGWLLRSKFNTSNEGGVAAGFGCVDSIILY</sequence>
<dbReference type="InterPro" id="IPR014709">
    <property type="entry name" value="Glutathione_synthase_C_euk"/>
</dbReference>
<dbReference type="Gene3D" id="3.30.1490.80">
    <property type="match status" value="1"/>
</dbReference>
<feature type="binding site" evidence="13">
    <location>
        <begin position="136"/>
        <end position="139"/>
    </location>
    <ligand>
        <name>substrate</name>
    </ligand>
</feature>
<dbReference type="Proteomes" id="UP000031516">
    <property type="component" value="Unassembled WGS sequence"/>
</dbReference>
<feature type="binding site" evidence="11">
    <location>
        <position position="307"/>
    </location>
    <ligand>
        <name>ATP</name>
        <dbReference type="ChEBI" id="CHEBI:30616"/>
    </ligand>
</feature>
<dbReference type="UniPathway" id="UPA00142">
    <property type="reaction ID" value="UER00210"/>
</dbReference>
<dbReference type="Gene3D" id="1.10.1080.10">
    <property type="entry name" value="Glutathione Synthetase, Chain A, domain 3"/>
    <property type="match status" value="1"/>
</dbReference>
<comment type="cofactor">
    <cofactor evidence="10 12">
        <name>Mg(2+)</name>
        <dbReference type="ChEBI" id="CHEBI:18420"/>
    </cofactor>
    <text evidence="10 12">Binds 1 Mg(2+) ion per subunit.</text>
</comment>
<evidence type="ECO:0000259" key="14">
    <source>
        <dbReference type="Pfam" id="PF03199"/>
    </source>
</evidence>
<dbReference type="NCBIfam" id="TIGR01986">
    <property type="entry name" value="glut_syn_euk"/>
    <property type="match status" value="1"/>
</dbReference>
<feature type="binding site" evidence="11">
    <location>
        <position position="458"/>
    </location>
    <ligand>
        <name>ATP</name>
        <dbReference type="ChEBI" id="CHEBI:30616"/>
    </ligand>
</feature>
<dbReference type="GO" id="GO:0005524">
    <property type="term" value="F:ATP binding"/>
    <property type="evidence" value="ECO:0007669"/>
    <property type="project" value="UniProtKB-UniRule"/>
</dbReference>
<evidence type="ECO:0000256" key="2">
    <source>
        <dbReference type="ARBA" id="ARBA00010385"/>
    </source>
</evidence>
<keyword evidence="6 10" id="KW-0479">Metal-binding</keyword>
<comment type="subunit">
    <text evidence="3">Homodimer.</text>
</comment>
<protein>
    <recommendedName>
        <fullName evidence="10">Glutathione synthetase</fullName>
        <shortName evidence="10">GSH-S</shortName>
        <ecNumber evidence="10">6.3.2.3</ecNumber>
    </recommendedName>
</protein>
<feature type="binding site" evidence="11">
    <location>
        <position position="132"/>
    </location>
    <ligand>
        <name>ATP</name>
        <dbReference type="ChEBI" id="CHEBI:30616"/>
    </ligand>
</feature>
<keyword evidence="9 10" id="KW-0460">Magnesium</keyword>
<feature type="binding site" evidence="11">
    <location>
        <begin position="398"/>
        <end position="401"/>
    </location>
    <ligand>
        <name>ATP</name>
        <dbReference type="ChEBI" id="CHEBI:30616"/>
    </ligand>
</feature>
<comment type="caution">
    <text evidence="15">The sequence shown here is derived from an EMBL/GenBank/DDBJ whole genome shotgun (WGS) entry which is preliminary data.</text>
</comment>
<dbReference type="Gene3D" id="3.40.50.1760">
    <property type="entry name" value="Glutathione synthase, substrate-binding domain superfamily, eukaryotic"/>
    <property type="match status" value="1"/>
</dbReference>
<evidence type="ECO:0000256" key="1">
    <source>
        <dbReference type="ARBA" id="ARBA00004965"/>
    </source>
</evidence>
<feature type="binding site" evidence="11">
    <location>
        <position position="376"/>
    </location>
    <ligand>
        <name>ATP</name>
        <dbReference type="ChEBI" id="CHEBI:30616"/>
    </ligand>
</feature>
<feature type="binding site" evidence="11">
    <location>
        <position position="425"/>
    </location>
    <ligand>
        <name>ATP</name>
        <dbReference type="ChEBI" id="CHEBI:30616"/>
    </ligand>
</feature>
<feature type="binding site" evidence="12">
    <location>
        <position position="132"/>
    </location>
    <ligand>
        <name>Mg(2+)</name>
        <dbReference type="ChEBI" id="CHEBI:18420"/>
    </ligand>
</feature>
<keyword evidence="8 10" id="KW-0067">ATP-binding</keyword>
<evidence type="ECO:0000256" key="3">
    <source>
        <dbReference type="ARBA" id="ARBA00011738"/>
    </source>
</evidence>
<feature type="binding site" evidence="11">
    <location>
        <position position="217"/>
    </location>
    <ligand>
        <name>substrate</name>
    </ligand>
</feature>
<dbReference type="InterPro" id="IPR037013">
    <property type="entry name" value="GSH-S_sub-bd_sf"/>
</dbReference>
<comment type="pathway">
    <text evidence="1 10">Sulfur metabolism; glutathione biosynthesis; glutathione from L-cysteine and L-glutamate: step 2/2.</text>
</comment>
<keyword evidence="5 10" id="KW-0317">Glutathione biosynthesis</keyword>
<dbReference type="InterPro" id="IPR005615">
    <property type="entry name" value="Glutathione_synthase"/>
</dbReference>
<comment type="catalytic activity">
    <reaction evidence="10">
        <text>gamma-L-glutamyl-L-cysteine + glycine + ATP = glutathione + ADP + phosphate + H(+)</text>
        <dbReference type="Rhea" id="RHEA:13557"/>
        <dbReference type="ChEBI" id="CHEBI:15378"/>
        <dbReference type="ChEBI" id="CHEBI:30616"/>
        <dbReference type="ChEBI" id="CHEBI:43474"/>
        <dbReference type="ChEBI" id="CHEBI:57305"/>
        <dbReference type="ChEBI" id="CHEBI:57925"/>
        <dbReference type="ChEBI" id="CHEBI:58173"/>
        <dbReference type="ChEBI" id="CHEBI:456216"/>
        <dbReference type="EC" id="6.3.2.3"/>
    </reaction>
</comment>
<feature type="binding site" evidence="12">
    <location>
        <position position="134"/>
    </location>
    <ligand>
        <name>Mg(2+)</name>
        <dbReference type="ChEBI" id="CHEBI:18420"/>
    </ligand>
</feature>
<evidence type="ECO:0000256" key="9">
    <source>
        <dbReference type="ARBA" id="ARBA00022842"/>
    </source>
</evidence>
<comment type="similarity">
    <text evidence="2 10">Belongs to the eukaryotic GSH synthase family.</text>
</comment>
<evidence type="ECO:0000256" key="5">
    <source>
        <dbReference type="ARBA" id="ARBA00022684"/>
    </source>
</evidence>
<organism evidence="15 16">
    <name type="scientific">Kluyveromyces dobzhanskii CBS 2104</name>
    <dbReference type="NCBI Taxonomy" id="1427455"/>
    <lineage>
        <taxon>Eukaryota</taxon>
        <taxon>Fungi</taxon>
        <taxon>Dikarya</taxon>
        <taxon>Ascomycota</taxon>
        <taxon>Saccharomycotina</taxon>
        <taxon>Saccharomycetes</taxon>
        <taxon>Saccharomycetales</taxon>
        <taxon>Saccharomycetaceae</taxon>
        <taxon>Kluyveromyces</taxon>
    </lineage>
</organism>
<keyword evidence="4 10" id="KW-0436">Ligase</keyword>
<evidence type="ECO:0000313" key="15">
    <source>
        <dbReference type="EMBL" id="CDO95675.1"/>
    </source>
</evidence>
<dbReference type="PANTHER" id="PTHR11130">
    <property type="entry name" value="GLUTATHIONE SYNTHETASE"/>
    <property type="match status" value="1"/>
</dbReference>
<feature type="binding site" evidence="11">
    <location>
        <position position="116"/>
    </location>
    <ligand>
        <name>substrate</name>
    </ligand>
</feature>
<name>A0A0A8LBY1_9SACH</name>
<dbReference type="InterPro" id="IPR004887">
    <property type="entry name" value="GSH_synth_subst-bd"/>
</dbReference>
<evidence type="ECO:0000256" key="8">
    <source>
        <dbReference type="ARBA" id="ARBA00022840"/>
    </source>
</evidence>
<feature type="binding site" evidence="12">
    <location>
        <position position="369"/>
    </location>
    <ligand>
        <name>Mg(2+)</name>
        <dbReference type="ChEBI" id="CHEBI:18420"/>
    </ligand>
</feature>
<keyword evidence="7 10" id="KW-0547">Nucleotide-binding</keyword>
<dbReference type="GO" id="GO:0043295">
    <property type="term" value="F:glutathione binding"/>
    <property type="evidence" value="ECO:0007669"/>
    <property type="project" value="UniProtKB-UniRule"/>
</dbReference>
<feature type="binding site" evidence="11">
    <location>
        <position position="452"/>
    </location>
    <ligand>
        <name>ATP</name>
        <dbReference type="ChEBI" id="CHEBI:30616"/>
    </ligand>
</feature>
<dbReference type="Pfam" id="PF03199">
    <property type="entry name" value="GSH_synthase"/>
    <property type="match status" value="1"/>
</dbReference>
<dbReference type="OrthoDB" id="2020073at2759"/>
<dbReference type="InterPro" id="IPR014042">
    <property type="entry name" value="Glutathione_synthase_a-hlx"/>
</dbReference>
<keyword evidence="16" id="KW-1185">Reference proteome</keyword>
<dbReference type="GO" id="GO:0004363">
    <property type="term" value="F:glutathione synthase activity"/>
    <property type="evidence" value="ECO:0007669"/>
    <property type="project" value="UniProtKB-UniRule"/>
</dbReference>
<feature type="binding site" evidence="11">
    <location>
        <begin position="365"/>
        <end position="374"/>
    </location>
    <ligand>
        <name>ATP</name>
        <dbReference type="ChEBI" id="CHEBI:30616"/>
    </ligand>
</feature>
<dbReference type="FunFam" id="3.40.50.1760:FF:000001">
    <property type="entry name" value="Glutathione synthetase"/>
    <property type="match status" value="1"/>
</dbReference>
<evidence type="ECO:0000256" key="11">
    <source>
        <dbReference type="PIRSR" id="PIRSR001558-1"/>
    </source>
</evidence>
<reference evidence="15 16" key="1">
    <citation type="submission" date="2014-03" db="EMBL/GenBank/DDBJ databases">
        <title>The genome of Kluyveromyces dobzhanskii.</title>
        <authorList>
            <person name="Nystedt B."/>
            <person name="Astrom S."/>
        </authorList>
    </citation>
    <scope>NUCLEOTIDE SEQUENCE [LARGE SCALE GENOMIC DNA]</scope>
    <source>
        <strain evidence="15 16">CBS 2104</strain>
    </source>
</reference>